<sequence>MINTMVHWFADPNMRWILMGSLLLGLGSGVIGSFAFLRKQSLLGDALAHAALPGICIAFMLSGVKSLGLFMIGAVISGVIATFGIHVITRYSRIKQDAALGIVLSLFFGIGVVLMTKIQHSGNGNQSGLDKYMFGQAASMMLSDVYLIGSVSLVLIAVCTLLYKEFKLVSFDPGFARGIGLKAGLLEQLLLLMTVIAVVVGIQAVGVVLVAALLITPAVAARYWTDALGVMIVLAGLFGALSGAAGTLISGTLSNLPTGPVTVLAATALFLASAVFAPNRGWLAKQLRLLNRRNEMKRGFELSAEDSRALISNSGHSAERSAD</sequence>
<feature type="transmembrane region" description="Helical" evidence="9">
    <location>
        <begin position="261"/>
        <end position="278"/>
    </location>
</feature>
<keyword evidence="7 9" id="KW-0472">Membrane</keyword>
<evidence type="ECO:0000256" key="5">
    <source>
        <dbReference type="ARBA" id="ARBA00022692"/>
    </source>
</evidence>
<keyword evidence="5 8" id="KW-0812">Transmembrane</keyword>
<comment type="caution">
    <text evidence="10">The sequence shown here is derived from an EMBL/GenBank/DDBJ whole genome shotgun (WGS) entry which is preliminary data.</text>
</comment>
<organism evidence="10 11">
    <name type="scientific">Paenibacillus haidiansis</name>
    <dbReference type="NCBI Taxonomy" id="1574488"/>
    <lineage>
        <taxon>Bacteria</taxon>
        <taxon>Bacillati</taxon>
        <taxon>Bacillota</taxon>
        <taxon>Bacilli</taxon>
        <taxon>Bacillales</taxon>
        <taxon>Paenibacillaceae</taxon>
        <taxon>Paenibacillus</taxon>
    </lineage>
</organism>
<name>A0ABU7VXK9_9BACL</name>
<evidence type="ECO:0000313" key="10">
    <source>
        <dbReference type="EMBL" id="MEF2968498.1"/>
    </source>
</evidence>
<feature type="transmembrane region" description="Helical" evidence="9">
    <location>
        <begin position="16"/>
        <end position="37"/>
    </location>
</feature>
<dbReference type="PANTHER" id="PTHR30477:SF3">
    <property type="entry name" value="METAL TRANSPORT SYSTEM MEMBRANE PROTEIN CT_069-RELATED"/>
    <property type="match status" value="1"/>
</dbReference>
<dbReference type="EMBL" id="JAZHPZ010000015">
    <property type="protein sequence ID" value="MEF2968498.1"/>
    <property type="molecule type" value="Genomic_DNA"/>
</dbReference>
<dbReference type="Proteomes" id="UP001306950">
    <property type="component" value="Unassembled WGS sequence"/>
</dbReference>
<dbReference type="InterPro" id="IPR037294">
    <property type="entry name" value="ABC_BtuC-like"/>
</dbReference>
<keyword evidence="3 8" id="KW-0813">Transport</keyword>
<evidence type="ECO:0000256" key="4">
    <source>
        <dbReference type="ARBA" id="ARBA00022475"/>
    </source>
</evidence>
<evidence type="ECO:0000256" key="9">
    <source>
        <dbReference type="SAM" id="Phobius"/>
    </source>
</evidence>
<evidence type="ECO:0000256" key="1">
    <source>
        <dbReference type="ARBA" id="ARBA00004651"/>
    </source>
</evidence>
<keyword evidence="6 9" id="KW-1133">Transmembrane helix</keyword>
<accession>A0ABU7VXK9</accession>
<feature type="transmembrane region" description="Helical" evidence="9">
    <location>
        <begin position="42"/>
        <end position="61"/>
    </location>
</feature>
<gene>
    <name evidence="10" type="ORF">V3851_22005</name>
</gene>
<dbReference type="RefSeq" id="WP_331848674.1">
    <property type="nucleotide sequence ID" value="NZ_JAZHPZ010000015.1"/>
</dbReference>
<feature type="transmembrane region" description="Helical" evidence="9">
    <location>
        <begin position="189"/>
        <end position="215"/>
    </location>
</feature>
<dbReference type="SUPFAM" id="SSF81345">
    <property type="entry name" value="ABC transporter involved in vitamin B12 uptake, BtuC"/>
    <property type="match status" value="1"/>
</dbReference>
<evidence type="ECO:0000256" key="6">
    <source>
        <dbReference type="ARBA" id="ARBA00022989"/>
    </source>
</evidence>
<feature type="transmembrane region" description="Helical" evidence="9">
    <location>
        <begin position="67"/>
        <end position="88"/>
    </location>
</feature>
<feature type="transmembrane region" description="Helical" evidence="9">
    <location>
        <begin position="100"/>
        <end position="118"/>
    </location>
</feature>
<dbReference type="PANTHER" id="PTHR30477">
    <property type="entry name" value="ABC-TRANSPORTER METAL-BINDING PROTEIN"/>
    <property type="match status" value="1"/>
</dbReference>
<feature type="transmembrane region" description="Helical" evidence="9">
    <location>
        <begin position="227"/>
        <end position="249"/>
    </location>
</feature>
<evidence type="ECO:0000256" key="2">
    <source>
        <dbReference type="ARBA" id="ARBA00008034"/>
    </source>
</evidence>
<dbReference type="Gene3D" id="1.10.3470.10">
    <property type="entry name" value="ABC transporter involved in vitamin B12 uptake, BtuC"/>
    <property type="match status" value="1"/>
</dbReference>
<keyword evidence="11" id="KW-1185">Reference proteome</keyword>
<dbReference type="CDD" id="cd06550">
    <property type="entry name" value="TM_ABC_iron-siderophores_like"/>
    <property type="match status" value="1"/>
</dbReference>
<protein>
    <submittedName>
        <fullName evidence="10">Iron chelate uptake ABC transporter family permease subunit</fullName>
    </submittedName>
</protein>
<keyword evidence="4" id="KW-1003">Cell membrane</keyword>
<reference evidence="10 11" key="1">
    <citation type="submission" date="2024-02" db="EMBL/GenBank/DDBJ databases">
        <title>A nitrogen-fixing paenibacillus bacterium.</title>
        <authorList>
            <person name="Zhang W.L."/>
            <person name="Chen S.F."/>
        </authorList>
    </citation>
    <scope>NUCLEOTIDE SEQUENCE [LARGE SCALE GENOMIC DNA]</scope>
    <source>
        <strain evidence="10 11">M1</strain>
    </source>
</reference>
<feature type="transmembrane region" description="Helical" evidence="9">
    <location>
        <begin position="138"/>
        <end position="163"/>
    </location>
</feature>
<evidence type="ECO:0000256" key="7">
    <source>
        <dbReference type="ARBA" id="ARBA00023136"/>
    </source>
</evidence>
<comment type="subcellular location">
    <subcellularLocation>
        <location evidence="1 8">Cell membrane</location>
        <topology evidence="1 8">Multi-pass membrane protein</topology>
    </subcellularLocation>
</comment>
<evidence type="ECO:0000256" key="3">
    <source>
        <dbReference type="ARBA" id="ARBA00022448"/>
    </source>
</evidence>
<evidence type="ECO:0000313" key="11">
    <source>
        <dbReference type="Proteomes" id="UP001306950"/>
    </source>
</evidence>
<evidence type="ECO:0000256" key="8">
    <source>
        <dbReference type="RuleBase" id="RU003943"/>
    </source>
</evidence>
<dbReference type="InterPro" id="IPR001626">
    <property type="entry name" value="ABC_TroCD"/>
</dbReference>
<dbReference type="Pfam" id="PF00950">
    <property type="entry name" value="ABC-3"/>
    <property type="match status" value="1"/>
</dbReference>
<proteinExistence type="inferred from homology"/>
<comment type="similarity">
    <text evidence="2 8">Belongs to the ABC-3 integral membrane protein family.</text>
</comment>